<dbReference type="InterPro" id="IPR001128">
    <property type="entry name" value="Cyt_P450"/>
</dbReference>
<dbReference type="CDD" id="cd11058">
    <property type="entry name" value="CYP60B-like"/>
    <property type="match status" value="1"/>
</dbReference>
<comment type="cofactor">
    <cofactor evidence="1 6">
        <name>heme</name>
        <dbReference type="ChEBI" id="CHEBI:30413"/>
    </cofactor>
</comment>
<dbReference type="InterPro" id="IPR017972">
    <property type="entry name" value="Cyt_P450_CS"/>
</dbReference>
<dbReference type="GO" id="GO:0005506">
    <property type="term" value="F:iron ion binding"/>
    <property type="evidence" value="ECO:0007669"/>
    <property type="project" value="InterPro"/>
</dbReference>
<evidence type="ECO:0000256" key="4">
    <source>
        <dbReference type="ARBA" id="ARBA00022723"/>
    </source>
</evidence>
<dbReference type="OrthoDB" id="1470350at2759"/>
<sequence>MGNSNSEFALRQGIVLPTLTVLQLPKFWIAATILLICAISARLAYLAFFHPLSQYPGPRLWAISRLPWAWHVIRGDIWEPLDRFHDQYGPIVRIAPDELTYISPDAWKEIYATRPQLLKDPRSQTPPLNGADSLFTAVGDDHRRIRGAFINAFSDKALRDQSTLIENYSGQFIERLKAELVDNPSHVVNIQRIIGYAAFDIISDLTWGESPKALRMSGDHNWIHRFFLHAQFSTVRNCLTRFSPLDKILSYFFLRITSKQRIANAKLTSARIDRRLAAGHTRSDFMTPIIGKISEDGRKGITKNEVLTNGLAAVIANSQLSTIAMTTATYLLLQYPHHFQHLAKEIRNAGFEHETDIKVSSTQSLPYLDAVINEALRLHHPTPGSLPRIAPKDGLVIGGKYVPGGTVVGVNLHNVHNRSENFYKPREFHPERFLGKNDPRYSAVFEGDRKEAFQPFSMGPRNCIGAKVFLAEARVVLARLIWTFDMLLAEPEALTWLDQKAWLVFEPKPLRVKLYVR</sequence>
<dbReference type="EMBL" id="NPIC01000001">
    <property type="protein sequence ID" value="RDL40046.1"/>
    <property type="molecule type" value="Genomic_DNA"/>
</dbReference>
<evidence type="ECO:0000313" key="9">
    <source>
        <dbReference type="EMBL" id="RDL40046.1"/>
    </source>
</evidence>
<evidence type="ECO:0008006" key="11">
    <source>
        <dbReference type="Google" id="ProtNLM"/>
    </source>
</evidence>
<dbReference type="AlphaFoldDB" id="A0A370TWY8"/>
<dbReference type="GO" id="GO:0016705">
    <property type="term" value="F:oxidoreductase activity, acting on paired donors, with incorporation or reduction of molecular oxygen"/>
    <property type="evidence" value="ECO:0007669"/>
    <property type="project" value="InterPro"/>
</dbReference>
<dbReference type="Pfam" id="PF00067">
    <property type="entry name" value="p450"/>
    <property type="match status" value="1"/>
</dbReference>
<organism evidence="9 10">
    <name type="scientific">Venustampulla echinocandica</name>
    <dbReference type="NCBI Taxonomy" id="2656787"/>
    <lineage>
        <taxon>Eukaryota</taxon>
        <taxon>Fungi</taxon>
        <taxon>Dikarya</taxon>
        <taxon>Ascomycota</taxon>
        <taxon>Pezizomycotina</taxon>
        <taxon>Leotiomycetes</taxon>
        <taxon>Helotiales</taxon>
        <taxon>Pleuroascaceae</taxon>
        <taxon>Venustampulla</taxon>
    </lineage>
</organism>
<protein>
    <recommendedName>
        <fullName evidence="11">Cytochrome P450</fullName>
    </recommendedName>
</protein>
<dbReference type="PROSITE" id="PS00086">
    <property type="entry name" value="CYTOCHROME_P450"/>
    <property type="match status" value="1"/>
</dbReference>
<dbReference type="PRINTS" id="PR00463">
    <property type="entry name" value="EP450I"/>
</dbReference>
<keyword evidence="8" id="KW-0472">Membrane</keyword>
<dbReference type="InterPro" id="IPR002401">
    <property type="entry name" value="Cyt_P450_E_grp-I"/>
</dbReference>
<evidence type="ECO:0000256" key="5">
    <source>
        <dbReference type="ARBA" id="ARBA00023004"/>
    </source>
</evidence>
<evidence type="ECO:0000256" key="7">
    <source>
        <dbReference type="RuleBase" id="RU000461"/>
    </source>
</evidence>
<keyword evidence="10" id="KW-1185">Reference proteome</keyword>
<keyword evidence="3 6" id="KW-0349">Heme</keyword>
<evidence type="ECO:0000313" key="10">
    <source>
        <dbReference type="Proteomes" id="UP000254866"/>
    </source>
</evidence>
<proteinExistence type="inferred from homology"/>
<reference evidence="9 10" key="1">
    <citation type="journal article" date="2018" name="IMA Fungus">
        <title>IMA Genome-F 9: Draft genome sequence of Annulohypoxylon stygium, Aspergillus mulundensis, Berkeleyomyces basicola (syn. Thielaviopsis basicola), Ceratocystis smalleyi, two Cercospora beticola strains, Coleophoma cylindrospora, Fusarium fracticaudum, Phialophora cf. hyalina, and Morchella septimelata.</title>
        <authorList>
            <person name="Wingfield B.D."/>
            <person name="Bills G.F."/>
            <person name="Dong Y."/>
            <person name="Huang W."/>
            <person name="Nel W.J."/>
            <person name="Swalarsk-Parry B.S."/>
            <person name="Vaghefi N."/>
            <person name="Wilken P.M."/>
            <person name="An Z."/>
            <person name="de Beer Z.W."/>
            <person name="De Vos L."/>
            <person name="Chen L."/>
            <person name="Duong T.A."/>
            <person name="Gao Y."/>
            <person name="Hammerbacher A."/>
            <person name="Kikkert J.R."/>
            <person name="Li Y."/>
            <person name="Li H."/>
            <person name="Li K."/>
            <person name="Li Q."/>
            <person name="Liu X."/>
            <person name="Ma X."/>
            <person name="Naidoo K."/>
            <person name="Pethybridge S.J."/>
            <person name="Sun J."/>
            <person name="Steenkamp E.T."/>
            <person name="van der Nest M.A."/>
            <person name="van Wyk S."/>
            <person name="Wingfield M.J."/>
            <person name="Xiong C."/>
            <person name="Yue Q."/>
            <person name="Zhang X."/>
        </authorList>
    </citation>
    <scope>NUCLEOTIDE SEQUENCE [LARGE SCALE GENOMIC DNA]</scope>
    <source>
        <strain evidence="9 10">BP 5553</strain>
    </source>
</reference>
<keyword evidence="8" id="KW-0812">Transmembrane</keyword>
<dbReference type="Proteomes" id="UP000254866">
    <property type="component" value="Unassembled WGS sequence"/>
</dbReference>
<dbReference type="PANTHER" id="PTHR24305:SF210">
    <property type="entry name" value="CYTOCHROME P450 MONOOXYGENASE ASQL-RELATED"/>
    <property type="match status" value="1"/>
</dbReference>
<dbReference type="GO" id="GO:0020037">
    <property type="term" value="F:heme binding"/>
    <property type="evidence" value="ECO:0007669"/>
    <property type="project" value="InterPro"/>
</dbReference>
<name>A0A370TWY8_9HELO</name>
<evidence type="ECO:0000256" key="3">
    <source>
        <dbReference type="ARBA" id="ARBA00022617"/>
    </source>
</evidence>
<evidence type="ECO:0000256" key="8">
    <source>
        <dbReference type="SAM" id="Phobius"/>
    </source>
</evidence>
<evidence type="ECO:0000256" key="1">
    <source>
        <dbReference type="ARBA" id="ARBA00001971"/>
    </source>
</evidence>
<comment type="caution">
    <text evidence="9">The sequence shown here is derived from an EMBL/GenBank/DDBJ whole genome shotgun (WGS) entry which is preliminary data.</text>
</comment>
<dbReference type="RefSeq" id="XP_031872702.1">
    <property type="nucleotide sequence ID" value="XM_032008648.1"/>
</dbReference>
<keyword evidence="8" id="KW-1133">Transmembrane helix</keyword>
<dbReference type="Gene3D" id="1.10.630.10">
    <property type="entry name" value="Cytochrome P450"/>
    <property type="match status" value="1"/>
</dbReference>
<dbReference type="InterPro" id="IPR050121">
    <property type="entry name" value="Cytochrome_P450_monoxygenase"/>
</dbReference>
<evidence type="ECO:0000256" key="2">
    <source>
        <dbReference type="ARBA" id="ARBA00010617"/>
    </source>
</evidence>
<feature type="transmembrane region" description="Helical" evidence="8">
    <location>
        <begin position="27"/>
        <end position="49"/>
    </location>
</feature>
<dbReference type="InterPro" id="IPR036396">
    <property type="entry name" value="Cyt_P450_sf"/>
</dbReference>
<dbReference type="STRING" id="2656787.A0A370TWY8"/>
<dbReference type="SUPFAM" id="SSF48264">
    <property type="entry name" value="Cytochrome P450"/>
    <property type="match status" value="1"/>
</dbReference>
<gene>
    <name evidence="9" type="ORF">BP5553_00025</name>
</gene>
<dbReference type="PANTHER" id="PTHR24305">
    <property type="entry name" value="CYTOCHROME P450"/>
    <property type="match status" value="1"/>
</dbReference>
<keyword evidence="4 6" id="KW-0479">Metal-binding</keyword>
<feature type="binding site" description="axial binding residue" evidence="6">
    <location>
        <position position="463"/>
    </location>
    <ligand>
        <name>heme</name>
        <dbReference type="ChEBI" id="CHEBI:30413"/>
    </ligand>
    <ligandPart>
        <name>Fe</name>
        <dbReference type="ChEBI" id="CHEBI:18248"/>
    </ligandPart>
</feature>
<keyword evidence="7" id="KW-0503">Monooxygenase</keyword>
<accession>A0A370TWY8</accession>
<keyword evidence="7" id="KW-0560">Oxidoreductase</keyword>
<dbReference type="GO" id="GO:0004497">
    <property type="term" value="F:monooxygenase activity"/>
    <property type="evidence" value="ECO:0007669"/>
    <property type="project" value="UniProtKB-KW"/>
</dbReference>
<evidence type="ECO:0000256" key="6">
    <source>
        <dbReference type="PIRSR" id="PIRSR602401-1"/>
    </source>
</evidence>
<comment type="similarity">
    <text evidence="2 7">Belongs to the cytochrome P450 family.</text>
</comment>
<dbReference type="GeneID" id="43592874"/>
<keyword evidence="5 6" id="KW-0408">Iron</keyword>